<feature type="region of interest" description="Disordered" evidence="1">
    <location>
        <begin position="772"/>
        <end position="812"/>
    </location>
</feature>
<dbReference type="GO" id="GO:0009507">
    <property type="term" value="C:chloroplast"/>
    <property type="evidence" value="ECO:0007669"/>
    <property type="project" value="GOC"/>
</dbReference>
<name>E1Z4Z3_CHLVA</name>
<feature type="compositionally biased region" description="Basic and acidic residues" evidence="1">
    <location>
        <begin position="221"/>
        <end position="236"/>
    </location>
</feature>
<dbReference type="GO" id="GO:0044528">
    <property type="term" value="P:regulation of mitochondrial mRNA stability"/>
    <property type="evidence" value="ECO:0007669"/>
    <property type="project" value="TreeGrafter"/>
</dbReference>
<protein>
    <recommendedName>
        <fullName evidence="4">RAP domain-containing protein</fullName>
    </recommendedName>
</protein>
<dbReference type="InParanoid" id="E1Z4Z3"/>
<sequence length="1216" mass="127491">MPGNRSSSSNREGSSNSNGTQQHPQQQQPPRPQQRNRRPHPPREAHGTSSKAPPSELDRQIWGARSAGEVLQVAGSSADLTPASAASVLSTLARLLRGADAGQRQQARHHPALPRMYDLLQHGAPQLPLRSLVGVLQQCVWLGLRPPQPLLAAVTEQLVRRLPAAAPTDACHAAWALTRLSYGGISSLLGAIDAQVRAQAEQQQQAEQQAEQQQQEQQQQEEQHARQQREQQEREAAPPPWLAVLPAASLVNLLWACGKASYRSQPLQEGIARALLRCAATGGGGGGGGGLVRPAAAPLASLTPQQLSMLFYSMGQLHWVPSEEASRGSPPQPPARFLRHAAAACRRQLPSFTPQGLSNVAWGISRLPRGAQPGMQALAAALAAAAAPRLAQFGTQELSMLVTAAAAPGPAWCRSRAAVVQAAAGQIPGRAHELSERDLVGMLSAFATVRYEPPAGVLDAACRRLAHLLPAVPAASLSWLLWSLARMPRYRTPRPLLHTAEAALRGQAGALHGLEGADLARLCWGLGELHYYSGALLADLACAARGMWEGMEPQSMAMVLHSFAQQQFTPHELLDAAAEHLAANLERYSPQAVAVVMWSFGRLGVHPGRGLPGGGPCTPHPQDGTPLLAAVAACSAQRASLLPPEQQGGPAGSSLAAGEAFSLQGLSMLLWAFATLEHHPGEELLAAVSARFVQALRQCQPRAQPAGGAAAAVQASADAPAAGLAGGQQQGTAGDPALLKALSNTAWSFSKFGFADDAFFWAACDALPALLPGPAPSAPAQQHEQQPQEQQPREQQPRQEGHQAEQARHQGAGEAHSISSLAFAAAKLRVEAAPPLLTRLLPAARARLGDCSTEELCQLLWALAHAGVQPPLALLDAAAQRLAALVDRAAAGGGACPDEARLLCMVVHALAGLAYRADAALLDACVAAVAGCAPDVSVSLLAKLVWGCAHVGHDPAAAALEAVTSDLYHRLSHSRGNSTVLNTPDLVHLLWGLAALQQYHSQLYRAIAYRATRLPDGVPDQPQLRRMLREATVLHSCEHRLNPVAAKAAAAILPAWMAEPREEQGPVEQQDGEQQQEGEEGSAGDNGSDSDGTGLAAAAAAPRQQDLRAAAEAACRALQRAGVAASLKQLSFGDFIVVFGLSPSGESGSNGKRRPLAAVVPATTAGRAAVNAPHQLLGSALVSQRVLSARGLPVVPGVDGEEELVAHCRGLLAEQR</sequence>
<dbReference type="GO" id="GO:0005759">
    <property type="term" value="C:mitochondrial matrix"/>
    <property type="evidence" value="ECO:0007669"/>
    <property type="project" value="TreeGrafter"/>
</dbReference>
<evidence type="ECO:0000256" key="1">
    <source>
        <dbReference type="SAM" id="MobiDB-lite"/>
    </source>
</evidence>
<feature type="region of interest" description="Disordered" evidence="1">
    <location>
        <begin position="1061"/>
        <end position="1101"/>
    </location>
</feature>
<dbReference type="GO" id="GO:0035770">
    <property type="term" value="C:ribonucleoprotein granule"/>
    <property type="evidence" value="ECO:0007669"/>
    <property type="project" value="TreeGrafter"/>
</dbReference>
<evidence type="ECO:0000313" key="2">
    <source>
        <dbReference type="EMBL" id="EFN59145.1"/>
    </source>
</evidence>
<feature type="compositionally biased region" description="Low complexity" evidence="1">
    <location>
        <begin position="203"/>
        <end position="220"/>
    </location>
</feature>
<evidence type="ECO:0000313" key="3">
    <source>
        <dbReference type="Proteomes" id="UP000008141"/>
    </source>
</evidence>
<feature type="region of interest" description="Disordered" evidence="1">
    <location>
        <begin position="1"/>
        <end position="57"/>
    </location>
</feature>
<feature type="compositionally biased region" description="Acidic residues" evidence="1">
    <location>
        <begin position="1070"/>
        <end position="1082"/>
    </location>
</feature>
<dbReference type="RefSeq" id="XP_005851247.1">
    <property type="nucleotide sequence ID" value="XM_005851185.1"/>
</dbReference>
<feature type="compositionally biased region" description="Basic and acidic residues" evidence="1">
    <location>
        <begin position="791"/>
        <end position="808"/>
    </location>
</feature>
<dbReference type="PANTHER" id="PTHR21228:SF40">
    <property type="entry name" value="LD45607P"/>
    <property type="match status" value="1"/>
</dbReference>
<dbReference type="GO" id="GO:0000963">
    <property type="term" value="P:mitochondrial RNA processing"/>
    <property type="evidence" value="ECO:0007669"/>
    <property type="project" value="TreeGrafter"/>
</dbReference>
<gene>
    <name evidence="2" type="ORF">CHLNCDRAFT_137973</name>
</gene>
<dbReference type="GO" id="GO:1901259">
    <property type="term" value="P:chloroplast rRNA processing"/>
    <property type="evidence" value="ECO:0007669"/>
    <property type="project" value="TreeGrafter"/>
</dbReference>
<feature type="compositionally biased region" description="Low complexity" evidence="1">
    <location>
        <begin position="1"/>
        <end position="26"/>
    </location>
</feature>
<accession>E1Z4Z3</accession>
<evidence type="ECO:0008006" key="4">
    <source>
        <dbReference type="Google" id="ProtNLM"/>
    </source>
</evidence>
<dbReference type="GeneID" id="17358936"/>
<dbReference type="Proteomes" id="UP000008141">
    <property type="component" value="Unassembled WGS sequence"/>
</dbReference>
<dbReference type="OrthoDB" id="385235at2759"/>
<feature type="region of interest" description="Disordered" evidence="1">
    <location>
        <begin position="203"/>
        <end position="238"/>
    </location>
</feature>
<dbReference type="PANTHER" id="PTHR21228">
    <property type="entry name" value="FAST LEU-RICH DOMAIN-CONTAINING"/>
    <property type="match status" value="1"/>
</dbReference>
<feature type="compositionally biased region" description="Low complexity" evidence="1">
    <location>
        <begin position="1083"/>
        <end position="1101"/>
    </location>
</feature>
<proteinExistence type="predicted"/>
<reference evidence="2 3" key="1">
    <citation type="journal article" date="2010" name="Plant Cell">
        <title>The Chlorella variabilis NC64A genome reveals adaptation to photosymbiosis, coevolution with viruses, and cryptic sex.</title>
        <authorList>
            <person name="Blanc G."/>
            <person name="Duncan G."/>
            <person name="Agarkova I."/>
            <person name="Borodovsky M."/>
            <person name="Gurnon J."/>
            <person name="Kuo A."/>
            <person name="Lindquist E."/>
            <person name="Lucas S."/>
            <person name="Pangilinan J."/>
            <person name="Polle J."/>
            <person name="Salamov A."/>
            <person name="Terry A."/>
            <person name="Yamada T."/>
            <person name="Dunigan D.D."/>
            <person name="Grigoriev I.V."/>
            <person name="Claverie J.M."/>
            <person name="Van Etten J.L."/>
        </authorList>
    </citation>
    <scope>NUCLEOTIDE SEQUENCE [LARGE SCALE GENOMIC DNA]</scope>
    <source>
        <strain evidence="2 3">NC64A</strain>
    </source>
</reference>
<dbReference type="GO" id="GO:0003723">
    <property type="term" value="F:RNA binding"/>
    <property type="evidence" value="ECO:0007669"/>
    <property type="project" value="TreeGrafter"/>
</dbReference>
<keyword evidence="3" id="KW-1185">Reference proteome</keyword>
<organism evidence="3">
    <name type="scientific">Chlorella variabilis</name>
    <name type="common">Green alga</name>
    <dbReference type="NCBI Taxonomy" id="554065"/>
    <lineage>
        <taxon>Eukaryota</taxon>
        <taxon>Viridiplantae</taxon>
        <taxon>Chlorophyta</taxon>
        <taxon>core chlorophytes</taxon>
        <taxon>Trebouxiophyceae</taxon>
        <taxon>Chlorellales</taxon>
        <taxon>Chlorellaceae</taxon>
        <taxon>Chlorella clade</taxon>
        <taxon>Chlorella</taxon>
    </lineage>
</organism>
<dbReference type="EMBL" id="GL433836">
    <property type="protein sequence ID" value="EFN59145.1"/>
    <property type="molecule type" value="Genomic_DNA"/>
</dbReference>
<dbReference type="InterPro" id="IPR050870">
    <property type="entry name" value="FAST_kinase"/>
</dbReference>
<dbReference type="KEGG" id="cvr:CHLNCDRAFT_137973"/>
<feature type="compositionally biased region" description="Low complexity" evidence="1">
    <location>
        <begin position="778"/>
        <end position="790"/>
    </location>
</feature>
<dbReference type="AlphaFoldDB" id="E1Z4Z3"/>